<reference evidence="1" key="1">
    <citation type="submission" date="2022-02" db="EMBL/GenBank/DDBJ databases">
        <title>Vibrio sp. nov, a new bacterium isolated from seawater.</title>
        <authorList>
            <person name="Yuan Y."/>
        </authorList>
    </citation>
    <scope>NUCLEOTIDE SEQUENCE</scope>
    <source>
        <strain evidence="1">ZSDZ65</strain>
    </source>
</reference>
<keyword evidence="2" id="KW-1185">Reference proteome</keyword>
<protein>
    <submittedName>
        <fullName evidence="1">Uncharacterized protein</fullName>
    </submittedName>
</protein>
<dbReference type="Proteomes" id="UP001155587">
    <property type="component" value="Unassembled WGS sequence"/>
</dbReference>
<organism evidence="1 2">
    <name type="scientific">Vibrio qingdaonensis</name>
    <dbReference type="NCBI Taxonomy" id="2829491"/>
    <lineage>
        <taxon>Bacteria</taxon>
        <taxon>Pseudomonadati</taxon>
        <taxon>Pseudomonadota</taxon>
        <taxon>Gammaproteobacteria</taxon>
        <taxon>Vibrionales</taxon>
        <taxon>Vibrionaceae</taxon>
        <taxon>Vibrio</taxon>
    </lineage>
</organism>
<evidence type="ECO:0000313" key="2">
    <source>
        <dbReference type="Proteomes" id="UP001155587"/>
    </source>
</evidence>
<dbReference type="RefSeq" id="WP_265674391.1">
    <property type="nucleotide sequence ID" value="NZ_JAKRRY010000008.1"/>
</dbReference>
<sequence length="72" mass="7994">MSRFIMNTNAQRNGDHEVHEVASSCSHMPLASNQEDLGIHASCRGAVALARVRHPNYRINGCYYCCNSCHTS</sequence>
<name>A0A9X3CM96_9VIBR</name>
<evidence type="ECO:0000313" key="1">
    <source>
        <dbReference type="EMBL" id="MCW8345986.1"/>
    </source>
</evidence>
<comment type="caution">
    <text evidence="1">The sequence shown here is derived from an EMBL/GenBank/DDBJ whole genome shotgun (WGS) entry which is preliminary data.</text>
</comment>
<dbReference type="AlphaFoldDB" id="A0A9X3CM96"/>
<gene>
    <name evidence="1" type="ORF">MD535_08190</name>
</gene>
<proteinExistence type="predicted"/>
<accession>A0A9X3CM96</accession>
<dbReference type="EMBL" id="JAKRRY010000008">
    <property type="protein sequence ID" value="MCW8345986.1"/>
    <property type="molecule type" value="Genomic_DNA"/>
</dbReference>